<evidence type="ECO:0000313" key="2">
    <source>
        <dbReference type="Proteomes" id="UP001293593"/>
    </source>
</evidence>
<evidence type="ECO:0000313" key="1">
    <source>
        <dbReference type="EMBL" id="KAK4267598.1"/>
    </source>
</evidence>
<dbReference type="Proteomes" id="UP001293593">
    <property type="component" value="Unassembled WGS sequence"/>
</dbReference>
<accession>A0AAE1JFN2</accession>
<dbReference type="AlphaFoldDB" id="A0AAE1JFN2"/>
<comment type="caution">
    <text evidence="1">The sequence shown here is derived from an EMBL/GenBank/DDBJ whole genome shotgun (WGS) entry which is preliminary data.</text>
</comment>
<protein>
    <submittedName>
        <fullName evidence="1">Uncharacterized protein</fullName>
    </submittedName>
</protein>
<dbReference type="EMBL" id="JAWXYG010000007">
    <property type="protein sequence ID" value="KAK4267598.1"/>
    <property type="molecule type" value="Genomic_DNA"/>
</dbReference>
<organism evidence="1 2">
    <name type="scientific">Acacia crassicarpa</name>
    <name type="common">northern wattle</name>
    <dbReference type="NCBI Taxonomy" id="499986"/>
    <lineage>
        <taxon>Eukaryota</taxon>
        <taxon>Viridiplantae</taxon>
        <taxon>Streptophyta</taxon>
        <taxon>Embryophyta</taxon>
        <taxon>Tracheophyta</taxon>
        <taxon>Spermatophyta</taxon>
        <taxon>Magnoliopsida</taxon>
        <taxon>eudicotyledons</taxon>
        <taxon>Gunneridae</taxon>
        <taxon>Pentapetalae</taxon>
        <taxon>rosids</taxon>
        <taxon>fabids</taxon>
        <taxon>Fabales</taxon>
        <taxon>Fabaceae</taxon>
        <taxon>Caesalpinioideae</taxon>
        <taxon>mimosoid clade</taxon>
        <taxon>Acacieae</taxon>
        <taxon>Acacia</taxon>
    </lineage>
</organism>
<proteinExistence type="predicted"/>
<sequence length="53" mass="6306">METGGAALNVDMFKLTAENFTYWRSMMEDHLYYKDLYEPILNQNKPEGKEEKD</sequence>
<keyword evidence="2" id="KW-1185">Reference proteome</keyword>
<reference evidence="1" key="1">
    <citation type="submission" date="2023-10" db="EMBL/GenBank/DDBJ databases">
        <title>Chromosome-level genome of the transformable northern wattle, Acacia crassicarpa.</title>
        <authorList>
            <person name="Massaro I."/>
            <person name="Sinha N.R."/>
            <person name="Poethig S."/>
            <person name="Leichty A.R."/>
        </authorList>
    </citation>
    <scope>NUCLEOTIDE SEQUENCE</scope>
    <source>
        <strain evidence="1">Acra3RX</strain>
        <tissue evidence="1">Leaf</tissue>
    </source>
</reference>
<name>A0AAE1JFN2_9FABA</name>
<gene>
    <name evidence="1" type="ORF">QN277_024355</name>
</gene>